<evidence type="ECO:0000313" key="6">
    <source>
        <dbReference type="EMBL" id="KAK1315940.1"/>
    </source>
</evidence>
<dbReference type="PANTHER" id="PTHR45937:SF1">
    <property type="entry name" value="ASPARAGINE SYNTHETASE DOMAIN-CONTAINING PROTEIN 1"/>
    <property type="match status" value="1"/>
</dbReference>
<comment type="caution">
    <text evidence="6">The sequence shown here is derived from an EMBL/GenBank/DDBJ whole genome shotgun (WGS) entry which is preliminary data.</text>
</comment>
<dbReference type="EMBL" id="JAUJYO010000005">
    <property type="protein sequence ID" value="KAK1315940.1"/>
    <property type="molecule type" value="Genomic_DNA"/>
</dbReference>
<dbReference type="InterPro" id="IPR014729">
    <property type="entry name" value="Rossmann-like_a/b/a_fold"/>
</dbReference>
<evidence type="ECO:0000256" key="3">
    <source>
        <dbReference type="ARBA" id="ARBA00022962"/>
    </source>
</evidence>
<dbReference type="SUPFAM" id="SSF56235">
    <property type="entry name" value="N-terminal nucleophile aminohydrolases (Ntn hydrolases)"/>
    <property type="match status" value="1"/>
</dbReference>
<feature type="region of interest" description="Disordered" evidence="4">
    <location>
        <begin position="682"/>
        <end position="702"/>
    </location>
</feature>
<dbReference type="InterPro" id="IPR051857">
    <property type="entry name" value="Asn_synthetase_domain"/>
</dbReference>
<dbReference type="Pfam" id="PF13537">
    <property type="entry name" value="GATase_7"/>
    <property type="match status" value="1"/>
</dbReference>
<reference evidence="6" key="1">
    <citation type="journal article" date="2023" name="Nat. Commun.">
        <title>Diploid and tetraploid genomes of Acorus and the evolution of monocots.</title>
        <authorList>
            <person name="Ma L."/>
            <person name="Liu K.W."/>
            <person name="Li Z."/>
            <person name="Hsiao Y.Y."/>
            <person name="Qi Y."/>
            <person name="Fu T."/>
            <person name="Tang G.D."/>
            <person name="Zhang D."/>
            <person name="Sun W.H."/>
            <person name="Liu D.K."/>
            <person name="Li Y."/>
            <person name="Chen G.Z."/>
            <person name="Liu X.D."/>
            <person name="Liao X.Y."/>
            <person name="Jiang Y.T."/>
            <person name="Yu X."/>
            <person name="Hao Y."/>
            <person name="Huang J."/>
            <person name="Zhao X.W."/>
            <person name="Ke S."/>
            <person name="Chen Y.Y."/>
            <person name="Wu W.L."/>
            <person name="Hsu J.L."/>
            <person name="Lin Y.F."/>
            <person name="Huang M.D."/>
            <person name="Li C.Y."/>
            <person name="Huang L."/>
            <person name="Wang Z.W."/>
            <person name="Zhao X."/>
            <person name="Zhong W.Y."/>
            <person name="Peng D.H."/>
            <person name="Ahmad S."/>
            <person name="Lan S."/>
            <person name="Zhang J.S."/>
            <person name="Tsai W.C."/>
            <person name="Van de Peer Y."/>
            <person name="Liu Z.J."/>
        </authorList>
    </citation>
    <scope>NUCLEOTIDE SEQUENCE</scope>
    <source>
        <strain evidence="6">CP</strain>
    </source>
</reference>
<dbReference type="CDD" id="cd01991">
    <property type="entry name" value="Asn_synthase_B_C"/>
    <property type="match status" value="1"/>
</dbReference>
<keyword evidence="7" id="KW-1185">Reference proteome</keyword>
<dbReference type="GO" id="GO:0004066">
    <property type="term" value="F:asparagine synthase (glutamine-hydrolyzing) activity"/>
    <property type="evidence" value="ECO:0007669"/>
    <property type="project" value="InterPro"/>
</dbReference>
<dbReference type="Proteomes" id="UP001180020">
    <property type="component" value="Unassembled WGS sequence"/>
</dbReference>
<evidence type="ECO:0000259" key="5">
    <source>
        <dbReference type="PROSITE" id="PS51278"/>
    </source>
</evidence>
<evidence type="ECO:0000256" key="1">
    <source>
        <dbReference type="ARBA" id="ARBA00022605"/>
    </source>
</evidence>
<dbReference type="Gene3D" id="3.60.20.10">
    <property type="entry name" value="Glutamine Phosphoribosylpyrophosphate, subunit 1, domain 1"/>
    <property type="match status" value="1"/>
</dbReference>
<gene>
    <name evidence="6" type="ORF">QJS10_CPA05g01741</name>
</gene>
<dbReference type="InterPro" id="IPR017932">
    <property type="entry name" value="GATase_2_dom"/>
</dbReference>
<evidence type="ECO:0000256" key="4">
    <source>
        <dbReference type="SAM" id="MobiDB-lite"/>
    </source>
</evidence>
<dbReference type="SUPFAM" id="SSF52402">
    <property type="entry name" value="Adenine nucleotide alpha hydrolases-like"/>
    <property type="match status" value="1"/>
</dbReference>
<proteinExistence type="predicted"/>
<accession>A0AAV9EQR7</accession>
<evidence type="ECO:0000313" key="7">
    <source>
        <dbReference type="Proteomes" id="UP001180020"/>
    </source>
</evidence>
<keyword evidence="1" id="KW-0028">Amino-acid biosynthesis</keyword>
<dbReference type="Pfam" id="PF00733">
    <property type="entry name" value="Asn_synthase"/>
    <property type="match status" value="1"/>
</dbReference>
<dbReference type="InterPro" id="IPR029055">
    <property type="entry name" value="Ntn_hydrolases_N"/>
</dbReference>
<evidence type="ECO:0000256" key="2">
    <source>
        <dbReference type="ARBA" id="ARBA00022888"/>
    </source>
</evidence>
<dbReference type="Gene3D" id="3.40.50.620">
    <property type="entry name" value="HUPs"/>
    <property type="match status" value="1"/>
</dbReference>
<protein>
    <recommendedName>
        <fullName evidence="5">Glutamine amidotransferase type-2 domain-containing protein</fullName>
    </recommendedName>
</protein>
<feature type="domain" description="Glutamine amidotransferase type-2" evidence="5">
    <location>
        <begin position="2"/>
        <end position="265"/>
    </location>
</feature>
<organism evidence="6 7">
    <name type="scientific">Acorus calamus</name>
    <name type="common">Sweet flag</name>
    <dbReference type="NCBI Taxonomy" id="4465"/>
    <lineage>
        <taxon>Eukaryota</taxon>
        <taxon>Viridiplantae</taxon>
        <taxon>Streptophyta</taxon>
        <taxon>Embryophyta</taxon>
        <taxon>Tracheophyta</taxon>
        <taxon>Spermatophyta</taxon>
        <taxon>Magnoliopsida</taxon>
        <taxon>Liliopsida</taxon>
        <taxon>Acoraceae</taxon>
        <taxon>Acorus</taxon>
    </lineage>
</organism>
<dbReference type="PANTHER" id="PTHR45937">
    <property type="entry name" value="ASPARAGINE SYNTHETASE DOMAIN-CONTAINING PROTEIN 1"/>
    <property type="match status" value="1"/>
</dbReference>
<keyword evidence="2" id="KW-0061">Asparagine biosynthesis</keyword>
<dbReference type="AlphaFoldDB" id="A0AAV9EQR7"/>
<keyword evidence="3" id="KW-0315">Glutamine amidotransferase</keyword>
<reference evidence="6" key="2">
    <citation type="submission" date="2023-06" db="EMBL/GenBank/DDBJ databases">
        <authorList>
            <person name="Ma L."/>
            <person name="Liu K.-W."/>
            <person name="Li Z."/>
            <person name="Hsiao Y.-Y."/>
            <person name="Qi Y."/>
            <person name="Fu T."/>
            <person name="Tang G."/>
            <person name="Zhang D."/>
            <person name="Sun W.-H."/>
            <person name="Liu D.-K."/>
            <person name="Li Y."/>
            <person name="Chen G.-Z."/>
            <person name="Liu X.-D."/>
            <person name="Liao X.-Y."/>
            <person name="Jiang Y.-T."/>
            <person name="Yu X."/>
            <person name="Hao Y."/>
            <person name="Huang J."/>
            <person name="Zhao X.-W."/>
            <person name="Ke S."/>
            <person name="Chen Y.-Y."/>
            <person name="Wu W.-L."/>
            <person name="Hsu J.-L."/>
            <person name="Lin Y.-F."/>
            <person name="Huang M.-D."/>
            <person name="Li C.-Y."/>
            <person name="Huang L."/>
            <person name="Wang Z.-W."/>
            <person name="Zhao X."/>
            <person name="Zhong W.-Y."/>
            <person name="Peng D.-H."/>
            <person name="Ahmad S."/>
            <person name="Lan S."/>
            <person name="Zhang J.-S."/>
            <person name="Tsai W.-C."/>
            <person name="Van De Peer Y."/>
            <person name="Liu Z.-J."/>
        </authorList>
    </citation>
    <scope>NUCLEOTIDE SEQUENCE</scope>
    <source>
        <strain evidence="6">CP</strain>
        <tissue evidence="6">Leaves</tissue>
    </source>
</reference>
<name>A0AAV9EQR7_ACOCL</name>
<dbReference type="InterPro" id="IPR001962">
    <property type="entry name" value="Asn_synthase"/>
</dbReference>
<dbReference type="GO" id="GO:0006529">
    <property type="term" value="P:asparagine biosynthetic process"/>
    <property type="evidence" value="ECO:0007669"/>
    <property type="project" value="UniProtKB-KW"/>
</dbReference>
<dbReference type="PROSITE" id="PS51278">
    <property type="entry name" value="GATASE_TYPE_2"/>
    <property type="match status" value="1"/>
</dbReference>
<sequence length="702" mass="78201">MCGIALIVSGVRIDFSSSPPESSSLGGLYDPSVPKYEEVQNPVVSVDEFKKVLQRRGPDHLGSEKVFLQVDRPSDITFGENLSVLDKKDDAEGGKDSVSELHFLGAMLQLRGTSSVFQPMRDLSGNVLVYNGEIFGGIDVSSDKNDGEILMHELGGCCSCSSDGHTTSCSNIGKGEKYVPDILSMIKGPWALIYWQASSKTIWFGRDAFGRRSLLVHWPNLYDPRFILSSVSPLLPGKNSGNTDGTDDPDCEPVNNGDGLCYWEELSCGIYSWSIDISESVPQQNIFVGHVRKHGWTDPLLKKLINWDRTYVIPKSKEFHKNTVPPLIELHVLNGPIPEGMHSDVDGLDKLVVRKSIQCSELLNPLAISVTQSDSIATGEFQDSLPAHEVLISLKESVMKRISMDMNFQSTLRENREEEFVPVAVLFSGGLDSMILAALLDQCLSSSYVIDLLNVSFDGEFAPDRESARAGLRELQRFSPSRRWRLVEINADLSDLTSEVNHVKSIIYPSNTYMDLNIGIALWLAAGGDGWVYETACDHHKHQHPYKYKSEAKILLVGSGADEQCAGYGRHRTKYRMGGWLRLQEEMKLDMQRIWKRNLGRDDRCISDRGKEARFPFLDEDVINTLLEIPLWDIAELDQPVGRGDKKILREVAWLLGLKGAAVHPKRAIQFGSRIARESNRKNFGSNRAANQASAGSAQIRE</sequence>